<accession>A0A0N4ZQE3</accession>
<evidence type="ECO:0000256" key="1">
    <source>
        <dbReference type="SAM" id="MobiDB-lite"/>
    </source>
</evidence>
<dbReference type="Proteomes" id="UP000038045">
    <property type="component" value="Unplaced"/>
</dbReference>
<evidence type="ECO:0000256" key="2">
    <source>
        <dbReference type="SAM" id="Phobius"/>
    </source>
</evidence>
<protein>
    <submittedName>
        <fullName evidence="4">Ig-like domain-containing protein</fullName>
    </submittedName>
</protein>
<dbReference type="AlphaFoldDB" id="A0A0N4ZQE3"/>
<feature type="transmembrane region" description="Helical" evidence="2">
    <location>
        <begin position="551"/>
        <end position="575"/>
    </location>
</feature>
<feature type="compositionally biased region" description="Low complexity" evidence="1">
    <location>
        <begin position="586"/>
        <end position="607"/>
    </location>
</feature>
<proteinExistence type="predicted"/>
<evidence type="ECO:0000313" key="4">
    <source>
        <dbReference type="WBParaSite" id="PTRK_0001074100.1"/>
    </source>
</evidence>
<dbReference type="WBParaSite" id="PTRK_0001074100.1">
    <property type="protein sequence ID" value="PTRK_0001074100.1"/>
    <property type="gene ID" value="PTRK_0001074100"/>
</dbReference>
<sequence length="667" mass="76035">MDQFKYSEGIIISILGSSKYKYFSVITPNGNGLKTKKIRDLKIYCTIDYCEIGPVLISETVPSDLTSLNENDIKSAFFISLKSKGTYISKKYTTNANSPFLAECPNLSWMNKNNGIKFKYYKFINDIYGKTIPSAMEWLTGNPVNLPEMLSKNIFTPLIPDKYKGTIHTCFQIRTPNNEYFSWGYELTPGEESAKMSSIKTLDINDDFAKGKLLCVQNSASNANSQPYLHFLIIETHDDYDEAGRVVYYLNNPPKRYHYKSRVLVFHIDDIKNRYDVKGLKQDAAAIQPKCFYEVENYDNLKAHIFVKNTFNEGVKHRKVENTGIHLFEIKKNAFVNNPHEIEMTLSCQIKNHDSSNLAVNPLYVGYYSNYILPKFSKSEGIERESKIFGNKITENSFKIKEFDFSHYGPYKCIGETLGDQQTTIILEKDTFLILPEDDFIFNRQPAVEKNKVNSYCRTKYEYFAKLDEVKILNGDNSASVKLQDLQNNKFFGYTTDKNNVEYKSTVEENDILLCSYSTHYNTTFTVTTMYDKEFIKKLNGPNGTPNNDKWPFIVVAVVATVLLVIAVVVAFTIVRKRRRRRQELSMMGSVSSNSDSRLSLKSGLSKSKVKKSRINNSVVSKSGSCKTGTFITNISKADTNRSSTKNSKTNNNLSALSKSNKTKSKT</sequence>
<organism evidence="3 4">
    <name type="scientific">Parastrongyloides trichosuri</name>
    <name type="common">Possum-specific nematode worm</name>
    <dbReference type="NCBI Taxonomy" id="131310"/>
    <lineage>
        <taxon>Eukaryota</taxon>
        <taxon>Metazoa</taxon>
        <taxon>Ecdysozoa</taxon>
        <taxon>Nematoda</taxon>
        <taxon>Chromadorea</taxon>
        <taxon>Rhabditida</taxon>
        <taxon>Tylenchina</taxon>
        <taxon>Panagrolaimomorpha</taxon>
        <taxon>Strongyloidoidea</taxon>
        <taxon>Strongyloididae</taxon>
        <taxon>Parastrongyloides</taxon>
    </lineage>
</organism>
<keyword evidence="2" id="KW-1133">Transmembrane helix</keyword>
<keyword evidence="2" id="KW-0472">Membrane</keyword>
<keyword evidence="3" id="KW-1185">Reference proteome</keyword>
<name>A0A0N4ZQE3_PARTI</name>
<keyword evidence="2" id="KW-0812">Transmembrane</keyword>
<evidence type="ECO:0000313" key="3">
    <source>
        <dbReference type="Proteomes" id="UP000038045"/>
    </source>
</evidence>
<feature type="compositionally biased region" description="Low complexity" evidence="1">
    <location>
        <begin position="641"/>
        <end position="660"/>
    </location>
</feature>
<reference evidence="4" key="1">
    <citation type="submission" date="2017-02" db="UniProtKB">
        <authorList>
            <consortium name="WormBaseParasite"/>
        </authorList>
    </citation>
    <scope>IDENTIFICATION</scope>
</reference>
<feature type="region of interest" description="Disordered" evidence="1">
    <location>
        <begin position="639"/>
        <end position="667"/>
    </location>
</feature>
<feature type="region of interest" description="Disordered" evidence="1">
    <location>
        <begin position="583"/>
        <end position="623"/>
    </location>
</feature>